<name>A0ABV9NHH8_9GAMM</name>
<evidence type="ECO:0000313" key="3">
    <source>
        <dbReference type="Proteomes" id="UP001595892"/>
    </source>
</evidence>
<feature type="transmembrane region" description="Helical" evidence="1">
    <location>
        <begin position="102"/>
        <end position="121"/>
    </location>
</feature>
<dbReference type="InterPro" id="IPR009305">
    <property type="entry name" value="Mpo1-like"/>
</dbReference>
<organism evidence="2 3">
    <name type="scientific">Coralloluteibacterium thermophilum</name>
    <dbReference type="NCBI Taxonomy" id="2707049"/>
    <lineage>
        <taxon>Bacteria</taxon>
        <taxon>Pseudomonadati</taxon>
        <taxon>Pseudomonadota</taxon>
        <taxon>Gammaproteobacteria</taxon>
        <taxon>Lysobacterales</taxon>
        <taxon>Lysobacteraceae</taxon>
        <taxon>Coralloluteibacterium</taxon>
    </lineage>
</organism>
<protein>
    <submittedName>
        <fullName evidence="2">DUF962 domain-containing protein</fullName>
    </submittedName>
</protein>
<sequence length="158" mass="17903">MDTNARRIDHYLGHYGEDHRHPVNQRIHLWCVPAIVWSVIALLWAIPVPVALGMPGLWAVLAMVAALLYYWTLSRRLGSGAFLLFVLMGVVCELLYDAVGAAGLAWTALAVFVVAWIGQFVGHRIEGRRPSFFTDLTYLLIGPLWTLSKLYRRLGWTW</sequence>
<dbReference type="RefSeq" id="WP_377002669.1">
    <property type="nucleotide sequence ID" value="NZ_JBHSGG010000002.1"/>
</dbReference>
<keyword evidence="1" id="KW-1133">Transmembrane helix</keyword>
<dbReference type="Proteomes" id="UP001595892">
    <property type="component" value="Unassembled WGS sequence"/>
</dbReference>
<dbReference type="EMBL" id="JBHSGG010000002">
    <property type="protein sequence ID" value="MFC4726739.1"/>
    <property type="molecule type" value="Genomic_DNA"/>
</dbReference>
<reference evidence="3" key="1">
    <citation type="journal article" date="2019" name="Int. J. Syst. Evol. Microbiol.">
        <title>The Global Catalogue of Microorganisms (GCM) 10K type strain sequencing project: providing services to taxonomists for standard genome sequencing and annotation.</title>
        <authorList>
            <consortium name="The Broad Institute Genomics Platform"/>
            <consortium name="The Broad Institute Genome Sequencing Center for Infectious Disease"/>
            <person name="Wu L."/>
            <person name="Ma J."/>
        </authorList>
    </citation>
    <scope>NUCLEOTIDE SEQUENCE [LARGE SCALE GENOMIC DNA]</scope>
    <source>
        <strain evidence="3">CGMCC 1.13574</strain>
    </source>
</reference>
<dbReference type="PANTHER" id="PTHR28026:SF9">
    <property type="entry name" value="2-HYDROXY-PALMITIC ACID DIOXYGENASE MPO1"/>
    <property type="match status" value="1"/>
</dbReference>
<feature type="transmembrane region" description="Helical" evidence="1">
    <location>
        <begin position="52"/>
        <end position="70"/>
    </location>
</feature>
<keyword evidence="1" id="KW-0812">Transmembrane</keyword>
<keyword evidence="1" id="KW-0472">Membrane</keyword>
<comment type="caution">
    <text evidence="2">The sequence shown here is derived from an EMBL/GenBank/DDBJ whole genome shotgun (WGS) entry which is preliminary data.</text>
</comment>
<dbReference type="PANTHER" id="PTHR28026">
    <property type="entry name" value="DUF962 DOMAIN PROTEIN (AFU_ORTHOLOGUE AFUA_8G05310)"/>
    <property type="match status" value="1"/>
</dbReference>
<evidence type="ECO:0000256" key="1">
    <source>
        <dbReference type="SAM" id="Phobius"/>
    </source>
</evidence>
<evidence type="ECO:0000313" key="2">
    <source>
        <dbReference type="EMBL" id="MFC4726739.1"/>
    </source>
</evidence>
<accession>A0ABV9NHH8</accession>
<gene>
    <name evidence="2" type="ORF">ACFO3Q_00915</name>
</gene>
<proteinExistence type="predicted"/>
<dbReference type="Pfam" id="PF06127">
    <property type="entry name" value="Mpo1-like"/>
    <property type="match status" value="1"/>
</dbReference>
<keyword evidence="3" id="KW-1185">Reference proteome</keyword>
<feature type="transmembrane region" description="Helical" evidence="1">
    <location>
        <begin position="27"/>
        <end position="46"/>
    </location>
</feature>
<feature type="transmembrane region" description="Helical" evidence="1">
    <location>
        <begin position="77"/>
        <end position="96"/>
    </location>
</feature>